<name>A0A8X6HGH1_TRICU</name>
<keyword evidence="1" id="KW-0812">Transmembrane</keyword>
<dbReference type="Proteomes" id="UP000887116">
    <property type="component" value="Unassembled WGS sequence"/>
</dbReference>
<evidence type="ECO:0000313" key="3">
    <source>
        <dbReference type="Proteomes" id="UP000887116"/>
    </source>
</evidence>
<dbReference type="AlphaFoldDB" id="A0A8X6HGH1"/>
<reference evidence="2" key="1">
    <citation type="submission" date="2020-07" db="EMBL/GenBank/DDBJ databases">
        <title>Multicomponent nature underlies the extraordinary mechanical properties of spider dragline silk.</title>
        <authorList>
            <person name="Kono N."/>
            <person name="Nakamura H."/>
            <person name="Mori M."/>
            <person name="Yoshida Y."/>
            <person name="Ohtoshi R."/>
            <person name="Malay A.D."/>
            <person name="Moran D.A.P."/>
            <person name="Tomita M."/>
            <person name="Numata K."/>
            <person name="Arakawa K."/>
        </authorList>
    </citation>
    <scope>NUCLEOTIDE SEQUENCE</scope>
</reference>
<evidence type="ECO:0000256" key="1">
    <source>
        <dbReference type="SAM" id="Phobius"/>
    </source>
</evidence>
<dbReference type="EMBL" id="BMAO01008308">
    <property type="protein sequence ID" value="GFR22428.1"/>
    <property type="molecule type" value="Genomic_DNA"/>
</dbReference>
<comment type="caution">
    <text evidence="2">The sequence shown here is derived from an EMBL/GenBank/DDBJ whole genome shotgun (WGS) entry which is preliminary data.</text>
</comment>
<feature type="transmembrane region" description="Helical" evidence="1">
    <location>
        <begin position="63"/>
        <end position="85"/>
    </location>
</feature>
<keyword evidence="3" id="KW-1185">Reference proteome</keyword>
<evidence type="ECO:0000313" key="2">
    <source>
        <dbReference type="EMBL" id="GFR22428.1"/>
    </source>
</evidence>
<protein>
    <submittedName>
        <fullName evidence="2">Uncharacterized protein</fullName>
    </submittedName>
</protein>
<keyword evidence="1" id="KW-1133">Transmembrane helix</keyword>
<proteinExistence type="predicted"/>
<gene>
    <name evidence="2" type="ORF">TNCT_616631</name>
</gene>
<dbReference type="OrthoDB" id="10269431at2759"/>
<accession>A0A8X6HGH1</accession>
<keyword evidence="1" id="KW-0472">Membrane</keyword>
<organism evidence="2 3">
    <name type="scientific">Trichonephila clavata</name>
    <name type="common">Joro spider</name>
    <name type="synonym">Nephila clavata</name>
    <dbReference type="NCBI Taxonomy" id="2740835"/>
    <lineage>
        <taxon>Eukaryota</taxon>
        <taxon>Metazoa</taxon>
        <taxon>Ecdysozoa</taxon>
        <taxon>Arthropoda</taxon>
        <taxon>Chelicerata</taxon>
        <taxon>Arachnida</taxon>
        <taxon>Araneae</taxon>
        <taxon>Araneomorphae</taxon>
        <taxon>Entelegynae</taxon>
        <taxon>Araneoidea</taxon>
        <taxon>Nephilidae</taxon>
        <taxon>Trichonephila</taxon>
    </lineage>
</organism>
<sequence>MNWPPKGWLYHRAQHAERSHDSFFLFIFRFLCHSSSHSFHEKINDDWPSVEDSQLAQRISMKIYILAFSSSFPASVNLCFLYFLLPPAVLKFKFPFTGSWYALDMRIGEKREFSEFIRFSQKRHFSPGGL</sequence>